<evidence type="ECO:0000256" key="1">
    <source>
        <dbReference type="SAM" id="MobiDB-lite"/>
    </source>
</evidence>
<evidence type="ECO:0000313" key="2">
    <source>
        <dbReference type="EMBL" id="KAK8584499.1"/>
    </source>
</evidence>
<proteinExistence type="predicted"/>
<name>A0ABR2FQX5_9ROSI</name>
<comment type="caution">
    <text evidence="2">The sequence shown here is derived from an EMBL/GenBank/DDBJ whole genome shotgun (WGS) entry which is preliminary data.</text>
</comment>
<keyword evidence="3" id="KW-1185">Reference proteome</keyword>
<gene>
    <name evidence="2" type="ORF">V6N12_068741</name>
</gene>
<sequence>MSVLTAAASSSSSSSSSSMNRKSESIKKSIRTTRVRSNFSYKLDVQKLKVSKTDGFRTGMQGTSGELVSMVHGTDESYLKVNWNKRTELVTKAMEKLKDPRFVLEMFESLLQPIISGHDVRKAESALQELQSILKQSNNTVLNQDGENEIHNSNPSHFTQIEGIQNPHEWMLMTKEESHSINEELNQIMAIIEKKGQLMKNVNVCLIIAKMLQKVVCSCSTIAHCILDQNIGNQVQGCHGDGSVTYDRNKGQLRLIFPPTPVLDQEVRILITRIDF</sequence>
<dbReference type="Proteomes" id="UP001472677">
    <property type="component" value="Unassembled WGS sequence"/>
</dbReference>
<accession>A0ABR2FQX5</accession>
<feature type="compositionally biased region" description="Low complexity" evidence="1">
    <location>
        <begin position="1"/>
        <end position="18"/>
    </location>
</feature>
<evidence type="ECO:0000313" key="3">
    <source>
        <dbReference type="Proteomes" id="UP001472677"/>
    </source>
</evidence>
<protein>
    <submittedName>
        <fullName evidence="2">Uncharacterized protein</fullName>
    </submittedName>
</protein>
<organism evidence="2 3">
    <name type="scientific">Hibiscus sabdariffa</name>
    <name type="common">roselle</name>
    <dbReference type="NCBI Taxonomy" id="183260"/>
    <lineage>
        <taxon>Eukaryota</taxon>
        <taxon>Viridiplantae</taxon>
        <taxon>Streptophyta</taxon>
        <taxon>Embryophyta</taxon>
        <taxon>Tracheophyta</taxon>
        <taxon>Spermatophyta</taxon>
        <taxon>Magnoliopsida</taxon>
        <taxon>eudicotyledons</taxon>
        <taxon>Gunneridae</taxon>
        <taxon>Pentapetalae</taxon>
        <taxon>rosids</taxon>
        <taxon>malvids</taxon>
        <taxon>Malvales</taxon>
        <taxon>Malvaceae</taxon>
        <taxon>Malvoideae</taxon>
        <taxon>Hibiscus</taxon>
    </lineage>
</organism>
<feature type="region of interest" description="Disordered" evidence="1">
    <location>
        <begin position="1"/>
        <end position="29"/>
    </location>
</feature>
<reference evidence="2 3" key="1">
    <citation type="journal article" date="2024" name="G3 (Bethesda)">
        <title>Genome assembly of Hibiscus sabdariffa L. provides insights into metabolisms of medicinal natural products.</title>
        <authorList>
            <person name="Kim T."/>
        </authorList>
    </citation>
    <scope>NUCLEOTIDE SEQUENCE [LARGE SCALE GENOMIC DNA]</scope>
    <source>
        <strain evidence="2">TK-2024</strain>
        <tissue evidence="2">Old leaves</tissue>
    </source>
</reference>
<dbReference type="EMBL" id="JBBPBM010000005">
    <property type="protein sequence ID" value="KAK8584499.1"/>
    <property type="molecule type" value="Genomic_DNA"/>
</dbReference>